<reference evidence="2 3" key="1">
    <citation type="submission" date="2014-09" db="EMBL/GenBank/DDBJ databases">
        <title>Genome sequencing of Methyloceanibacter caenitepidi Gela4.</title>
        <authorList>
            <person name="Takeuchi M."/>
            <person name="Susumu S."/>
            <person name="Kamagata Y."/>
            <person name="Oshima K."/>
            <person name="Hattori M."/>
            <person name="Iwasaki W."/>
        </authorList>
    </citation>
    <scope>NUCLEOTIDE SEQUENCE [LARGE SCALE GENOMIC DNA]</scope>
    <source>
        <strain evidence="2 3">Gela4</strain>
    </source>
</reference>
<evidence type="ECO:0000256" key="1">
    <source>
        <dbReference type="SAM" id="MobiDB-lite"/>
    </source>
</evidence>
<feature type="region of interest" description="Disordered" evidence="1">
    <location>
        <begin position="30"/>
        <end position="108"/>
    </location>
</feature>
<dbReference type="AlphaFoldDB" id="A0A0A8JYB9"/>
<gene>
    <name evidence="2" type="ORF">GL4_0119</name>
</gene>
<dbReference type="PANTHER" id="PTHR30105:SF2">
    <property type="entry name" value="DIVERGENT POLYSACCHARIDE DEACETYLASE SUPERFAMILY"/>
    <property type="match status" value="1"/>
</dbReference>
<dbReference type="InterPro" id="IPR006837">
    <property type="entry name" value="Divergent_DAC"/>
</dbReference>
<dbReference type="Proteomes" id="UP000031643">
    <property type="component" value="Chromosome"/>
</dbReference>
<dbReference type="CDD" id="cd10936">
    <property type="entry name" value="CE4_DAC2"/>
    <property type="match status" value="1"/>
</dbReference>
<dbReference type="GO" id="GO:0005975">
    <property type="term" value="P:carbohydrate metabolic process"/>
    <property type="evidence" value="ECO:0007669"/>
    <property type="project" value="InterPro"/>
</dbReference>
<evidence type="ECO:0000313" key="3">
    <source>
        <dbReference type="Proteomes" id="UP000031643"/>
    </source>
</evidence>
<protein>
    <submittedName>
        <fullName evidence="2">Putative periplasmic protein YibQ, distant homology with nucleoside diphosphatase and polysaccharide deacetylase</fullName>
    </submittedName>
</protein>
<feature type="compositionally biased region" description="Low complexity" evidence="1">
    <location>
        <begin position="69"/>
        <end position="94"/>
    </location>
</feature>
<organism evidence="2 3">
    <name type="scientific">Methyloceanibacter caenitepidi</name>
    <dbReference type="NCBI Taxonomy" id="1384459"/>
    <lineage>
        <taxon>Bacteria</taxon>
        <taxon>Pseudomonadati</taxon>
        <taxon>Pseudomonadota</taxon>
        <taxon>Alphaproteobacteria</taxon>
        <taxon>Hyphomicrobiales</taxon>
        <taxon>Hyphomicrobiaceae</taxon>
        <taxon>Methyloceanibacter</taxon>
    </lineage>
</organism>
<proteinExistence type="predicted"/>
<dbReference type="PANTHER" id="PTHR30105">
    <property type="entry name" value="UNCHARACTERIZED YIBQ-RELATED"/>
    <property type="match status" value="1"/>
</dbReference>
<dbReference type="KEGG" id="mcg:GL4_0119"/>
<evidence type="ECO:0000313" key="2">
    <source>
        <dbReference type="EMBL" id="BAQ15590.1"/>
    </source>
</evidence>
<dbReference type="Gene3D" id="3.20.20.370">
    <property type="entry name" value="Glycoside hydrolase/deacetylase"/>
    <property type="match status" value="1"/>
</dbReference>
<name>A0A0A8JYB9_9HYPH</name>
<dbReference type="EMBL" id="AP014648">
    <property type="protein sequence ID" value="BAQ15590.1"/>
    <property type="molecule type" value="Genomic_DNA"/>
</dbReference>
<sequence length="394" mass="40336">MVIGVIALIFLSGPEPAEVVQIESAPAEAPAAASPGGIMPPPGFSVTAPRIQAPPAQVSPPGMAPPGQGPATAPAAPQMPAAPAAPAFPGQSGAVDDKDENVAQASERGGNVALASLVPGIDRSADEPLPEAPLPAIVEDSPYGPLPKVAADGSRPADVYARPSDYADVEGGPPRVAVLLNGLGVPGDQDGDIIKGLPPPVSLAYGAYGRGLQERVTDARAAGHEVFLAIPLEPNDYPTNDPGPHALLTSLPPKDNIKRLQWAMSRYSGYIGVTNYMGAKFQSDLGSVAPVFEELKRRGLLYLSDGSTDAAVTKRVASALELEYDVADVQLDAGRIDSQLAKLEAAAKENGAAIGVAKAAPGTVKQITDWAGSLESKGLVLVPVSAAFQARRQS</sequence>
<dbReference type="Pfam" id="PF04748">
    <property type="entry name" value="Polysacc_deac_2"/>
    <property type="match status" value="1"/>
</dbReference>
<keyword evidence="3" id="KW-1185">Reference proteome</keyword>
<accession>A0A0A8JYB9</accession>
<dbReference type="HOGENOM" id="CLU_041643_0_0_5"/>
<dbReference type="SUPFAM" id="SSF88713">
    <property type="entry name" value="Glycoside hydrolase/deacetylase"/>
    <property type="match status" value="1"/>
</dbReference>
<dbReference type="InterPro" id="IPR011330">
    <property type="entry name" value="Glyco_hydro/deAcase_b/a-brl"/>
</dbReference>
<dbReference type="STRING" id="1384459.GL4_0119"/>